<organism evidence="3 4">
    <name type="scientific">Fusarium venenatum</name>
    <dbReference type="NCBI Taxonomy" id="56646"/>
    <lineage>
        <taxon>Eukaryota</taxon>
        <taxon>Fungi</taxon>
        <taxon>Dikarya</taxon>
        <taxon>Ascomycota</taxon>
        <taxon>Pezizomycotina</taxon>
        <taxon>Sordariomycetes</taxon>
        <taxon>Hypocreomycetidae</taxon>
        <taxon>Hypocreales</taxon>
        <taxon>Nectriaceae</taxon>
        <taxon>Fusarium</taxon>
    </lineage>
</organism>
<dbReference type="GO" id="GO:0004252">
    <property type="term" value="F:serine-type endopeptidase activity"/>
    <property type="evidence" value="ECO:0007669"/>
    <property type="project" value="InterPro"/>
</dbReference>
<name>A0A2L2SZD6_9HYPO</name>
<protein>
    <recommendedName>
        <fullName evidence="2">Peptidase S53 domain-containing protein</fullName>
    </recommendedName>
</protein>
<keyword evidence="4" id="KW-1185">Reference proteome</keyword>
<evidence type="ECO:0000313" key="4">
    <source>
        <dbReference type="Proteomes" id="UP000245910"/>
    </source>
</evidence>
<feature type="domain" description="Peptidase S53" evidence="2">
    <location>
        <begin position="240"/>
        <end position="660"/>
    </location>
</feature>
<evidence type="ECO:0000256" key="1">
    <source>
        <dbReference type="PROSITE-ProRule" id="PRU01032"/>
    </source>
</evidence>
<dbReference type="GO" id="GO:0046872">
    <property type="term" value="F:metal ion binding"/>
    <property type="evidence" value="ECO:0007669"/>
    <property type="project" value="UniProtKB-UniRule"/>
</dbReference>
<dbReference type="Gene3D" id="3.40.50.200">
    <property type="entry name" value="Peptidase S8/S53 domain"/>
    <property type="match status" value="1"/>
</dbReference>
<dbReference type="GO" id="GO:0006508">
    <property type="term" value="P:proteolysis"/>
    <property type="evidence" value="ECO:0007669"/>
    <property type="project" value="InterPro"/>
</dbReference>
<dbReference type="InterPro" id="IPR050819">
    <property type="entry name" value="Tripeptidyl-peptidase_I"/>
</dbReference>
<feature type="binding site" evidence="1">
    <location>
        <position position="640"/>
    </location>
    <ligand>
        <name>Ca(2+)</name>
        <dbReference type="ChEBI" id="CHEBI:29108"/>
    </ligand>
</feature>
<reference evidence="4" key="1">
    <citation type="submission" date="2014-10" db="EMBL/GenBank/DDBJ databases">
        <authorList>
            <person name="King R."/>
        </authorList>
    </citation>
    <scope>NUCLEOTIDE SEQUENCE [LARGE SCALE GENOMIC DNA]</scope>
    <source>
        <strain evidence="4">A3/5</strain>
    </source>
</reference>
<evidence type="ECO:0000259" key="2">
    <source>
        <dbReference type="PROSITE" id="PS51695"/>
    </source>
</evidence>
<dbReference type="PROSITE" id="PS51695">
    <property type="entry name" value="SEDOLISIN"/>
    <property type="match status" value="1"/>
</dbReference>
<keyword evidence="1" id="KW-0106">Calcium</keyword>
<dbReference type="EMBL" id="LN649229">
    <property type="protein sequence ID" value="CEI63494.1"/>
    <property type="molecule type" value="Genomic_DNA"/>
</dbReference>
<dbReference type="SUPFAM" id="SSF52743">
    <property type="entry name" value="Subtilisin-like"/>
    <property type="match status" value="1"/>
</dbReference>
<feature type="binding site" evidence="1">
    <location>
        <position position="619"/>
    </location>
    <ligand>
        <name>Ca(2+)</name>
        <dbReference type="ChEBI" id="CHEBI:29108"/>
    </ligand>
</feature>
<dbReference type="PANTHER" id="PTHR14218:SF19">
    <property type="entry name" value="SERINE PROTEASE AORO, PUTATIVE (AFU_ORTHOLOGUE AFUA_6G10250)-RELATED"/>
    <property type="match status" value="1"/>
</dbReference>
<dbReference type="AlphaFoldDB" id="A0A2L2SZD6"/>
<comment type="cofactor">
    <cofactor evidence="1">
        <name>Ca(2+)</name>
        <dbReference type="ChEBI" id="CHEBI:29108"/>
    </cofactor>
    <text evidence="1">Binds 1 Ca(2+) ion per subunit.</text>
</comment>
<comment type="caution">
    <text evidence="1">Lacks conserved residue(s) required for the propagation of feature annotation.</text>
</comment>
<evidence type="ECO:0000313" key="3">
    <source>
        <dbReference type="EMBL" id="CEI63494.1"/>
    </source>
</evidence>
<dbReference type="PANTHER" id="PTHR14218">
    <property type="entry name" value="PROTEASE S8 TRIPEPTIDYL PEPTIDASE I CLN2"/>
    <property type="match status" value="1"/>
</dbReference>
<feature type="binding site" evidence="1">
    <location>
        <position position="618"/>
    </location>
    <ligand>
        <name>Ca(2+)</name>
        <dbReference type="ChEBI" id="CHEBI:29108"/>
    </ligand>
</feature>
<dbReference type="Proteomes" id="UP000245910">
    <property type="component" value="Chromosome I"/>
</dbReference>
<dbReference type="STRING" id="56646.A0A2L2SZD6"/>
<dbReference type="GO" id="GO:0008240">
    <property type="term" value="F:tripeptidyl-peptidase activity"/>
    <property type="evidence" value="ECO:0007669"/>
    <property type="project" value="TreeGrafter"/>
</dbReference>
<dbReference type="InterPro" id="IPR036852">
    <property type="entry name" value="Peptidase_S8/S53_dom_sf"/>
</dbReference>
<dbReference type="OrthoDB" id="409122at2759"/>
<sequence length="661" mass="73914">MGPFNDKVKSLAKPTALDAIDWLNEHEDVKGFHFKICEARIDADGEYHDDLVFYLAKISRLVALDEFSMETEDSSRVVKVSLRLSAVAVQQNMTLEVAIRTLCKSMMTTGTEGKQLFVENLTPRSIWGIIPLSDIFRAYWTASFFNKILSEGPRVLSSLAEDFMRESRPYLNPTFMVFAFAALAGLHDCFHLMQHFYNLDLAETFDLPNFIQSVLPTVGVVFTFFSQRTSAGESLGEQKQKFDFCIQRFVESYDEVLKQFGIVQCRKSLGIFEPSWYSWRPEDLDMFFEAVQQSDLVGRRPKVDAINGGYLQRDQINESWYRDLDFEYAMALVAPHEVTNVEVGSEKQVGNLNDMLAAFDRYYCDPVYPDHKKYPPSYQPGCNTTHCDCGSSAPPKVLSISWGWTEAAFTSDYLQRQCLEFLKLGLMGTTVIVSVSDHGTASEGGAFCIDDKMGNGTSGRFSPTFPASCPWVTSVGGTQMLYSSAPRIPIKDRIEKVYRKIAFETLNSSGGGFSNIFSAPSYQAPHIASYNDIEKDHLDKIRSRFNSTGRGFPDVSARADSYLIALKGKWQYVSGTSASNPVFASIITLTNSERMNAGKEPVGFINPVLYAKPDILNDVMIGSNKGCGVDEAFQATGGWDAVTGLGSPDYERMRDFFMSLP</sequence>
<keyword evidence="1" id="KW-0479">Metal-binding</keyword>
<dbReference type="InterPro" id="IPR030400">
    <property type="entry name" value="Sedolisin_dom"/>
</dbReference>
<dbReference type="CDD" id="cd04056">
    <property type="entry name" value="Peptidases_S53"/>
    <property type="match status" value="1"/>
</dbReference>
<proteinExistence type="predicted"/>
<feature type="binding site" evidence="1">
    <location>
        <position position="638"/>
    </location>
    <ligand>
        <name>Ca(2+)</name>
        <dbReference type="ChEBI" id="CHEBI:29108"/>
    </ligand>
</feature>
<accession>A0A2L2SZD6</accession>